<reference evidence="2" key="1">
    <citation type="submission" date="2022-09" db="EMBL/GenBank/DDBJ databases">
        <title>Maribacter litopenaei sp. nov., isolated from the intestinal tract of the Pacific White Shrimp, Litopenaeus vannamei.</title>
        <authorList>
            <person name="Kim S.Y."/>
            <person name="Hwang C.Y."/>
        </authorList>
    </citation>
    <scope>NUCLEOTIDE SEQUENCE</scope>
    <source>
        <strain evidence="2">HL-LV01</strain>
    </source>
</reference>
<keyword evidence="1" id="KW-0732">Signal</keyword>
<dbReference type="SUPFAM" id="SSF69318">
    <property type="entry name" value="Integrin alpha N-terminal domain"/>
    <property type="match status" value="1"/>
</dbReference>
<protein>
    <recommendedName>
        <fullName evidence="4">VCBS repeat-containing protein</fullName>
    </recommendedName>
</protein>
<dbReference type="EMBL" id="CP104205">
    <property type="protein sequence ID" value="UWX56043.1"/>
    <property type="molecule type" value="Genomic_DNA"/>
</dbReference>
<dbReference type="InterPro" id="IPR028994">
    <property type="entry name" value="Integrin_alpha_N"/>
</dbReference>
<gene>
    <name evidence="2" type="ORF">NYZ99_06920</name>
</gene>
<proteinExistence type="predicted"/>
<keyword evidence="3" id="KW-1185">Reference proteome</keyword>
<evidence type="ECO:0000256" key="1">
    <source>
        <dbReference type="ARBA" id="ARBA00022729"/>
    </source>
</evidence>
<dbReference type="InterPro" id="IPR013517">
    <property type="entry name" value="FG-GAP"/>
</dbReference>
<dbReference type="Proteomes" id="UP001059209">
    <property type="component" value="Chromosome"/>
</dbReference>
<dbReference type="RefSeq" id="WP_260574568.1">
    <property type="nucleotide sequence ID" value="NZ_CP104205.1"/>
</dbReference>
<accession>A0ABY5YAZ3</accession>
<sequence>MNGQSPLFRSKYTTYKGYAKADINTLFNKKELEGANTFTGNYDRSVYLENLGNGKFNLKELPWEAQMAPINSIAITDYNDDGHDDVLLVGNDYGNEVFIGKYDASNGFLLEGDGKGNFTIVDIQKSGFITQGDTKDITIVKNATGNNPFIVVSQNRGPLKVFLKNE</sequence>
<evidence type="ECO:0000313" key="2">
    <source>
        <dbReference type="EMBL" id="UWX56043.1"/>
    </source>
</evidence>
<organism evidence="2 3">
    <name type="scientific">Maribacter litopenaei</name>
    <dbReference type="NCBI Taxonomy" id="2976127"/>
    <lineage>
        <taxon>Bacteria</taxon>
        <taxon>Pseudomonadati</taxon>
        <taxon>Bacteroidota</taxon>
        <taxon>Flavobacteriia</taxon>
        <taxon>Flavobacteriales</taxon>
        <taxon>Flavobacteriaceae</taxon>
        <taxon>Maribacter</taxon>
    </lineage>
</organism>
<dbReference type="Pfam" id="PF01839">
    <property type="entry name" value="FG-GAP"/>
    <property type="match status" value="1"/>
</dbReference>
<evidence type="ECO:0000313" key="3">
    <source>
        <dbReference type="Proteomes" id="UP001059209"/>
    </source>
</evidence>
<evidence type="ECO:0008006" key="4">
    <source>
        <dbReference type="Google" id="ProtNLM"/>
    </source>
</evidence>
<name>A0ABY5YAZ3_9FLAO</name>